<feature type="transmembrane region" description="Helical" evidence="1">
    <location>
        <begin position="106"/>
        <end position="128"/>
    </location>
</feature>
<dbReference type="EMBL" id="PFPK01000034">
    <property type="protein sequence ID" value="PIZ94724.1"/>
    <property type="molecule type" value="Genomic_DNA"/>
</dbReference>
<dbReference type="AlphaFoldDB" id="A0A2M7V7K6"/>
<protein>
    <submittedName>
        <fullName evidence="2">Uncharacterized protein</fullName>
    </submittedName>
</protein>
<comment type="caution">
    <text evidence="2">The sequence shown here is derived from an EMBL/GenBank/DDBJ whole genome shotgun (WGS) entry which is preliminary data.</text>
</comment>
<evidence type="ECO:0000313" key="3">
    <source>
        <dbReference type="Proteomes" id="UP000228568"/>
    </source>
</evidence>
<dbReference type="Proteomes" id="UP000228568">
    <property type="component" value="Unassembled WGS sequence"/>
</dbReference>
<gene>
    <name evidence="2" type="ORF">COX81_02860</name>
</gene>
<proteinExistence type="predicted"/>
<name>A0A2M7V7K6_9BACT</name>
<accession>A0A2M7V7K6</accession>
<evidence type="ECO:0000256" key="1">
    <source>
        <dbReference type="SAM" id="Phobius"/>
    </source>
</evidence>
<keyword evidence="1" id="KW-0812">Transmembrane</keyword>
<keyword evidence="1" id="KW-1133">Transmembrane helix</keyword>
<evidence type="ECO:0000313" key="2">
    <source>
        <dbReference type="EMBL" id="PIZ94724.1"/>
    </source>
</evidence>
<sequence length="240" mass="26581">MNNKEDKIYEQVLEMLDQGKSHGKILASFGDGHDEVKEIFETIDMVGKEEIKPDKTLLQSVIDKVNSGAVTNSGDVRLNIIENVHDKKQNYFIYSLIRMFSMKKSFLFAGGGVIVILLVVGLLSFLNYNQNNNTMAISLPELEQTLALETEPMEQDFEELDSFLVDDLNIDEDLLVLANFGDGVTADNNLSLSSAATNVEGLDDDVGAELNSLLQDLEELDGLDDGYVSDIDTEISELFS</sequence>
<organism evidence="2 3">
    <name type="scientific">Candidatus Magasanikbacteria bacterium CG_4_10_14_0_2_um_filter_37_12</name>
    <dbReference type="NCBI Taxonomy" id="1974637"/>
    <lineage>
        <taxon>Bacteria</taxon>
        <taxon>Candidatus Magasanikiibacteriota</taxon>
    </lineage>
</organism>
<keyword evidence="1" id="KW-0472">Membrane</keyword>
<reference evidence="3" key="1">
    <citation type="submission" date="2017-09" db="EMBL/GenBank/DDBJ databases">
        <title>Depth-based differentiation of microbial function through sediment-hosted aquifers and enrichment of novel symbionts in the deep terrestrial subsurface.</title>
        <authorList>
            <person name="Probst A.J."/>
            <person name="Ladd B."/>
            <person name="Jarett J.K."/>
            <person name="Geller-Mcgrath D.E."/>
            <person name="Sieber C.M.K."/>
            <person name="Emerson J.B."/>
            <person name="Anantharaman K."/>
            <person name="Thomas B.C."/>
            <person name="Malmstrom R."/>
            <person name="Stieglmeier M."/>
            <person name="Klingl A."/>
            <person name="Woyke T."/>
            <person name="Ryan C.M."/>
            <person name="Banfield J.F."/>
        </authorList>
    </citation>
    <scope>NUCLEOTIDE SEQUENCE [LARGE SCALE GENOMIC DNA]</scope>
</reference>